<name>A0A2D4FFX7_MICCO</name>
<evidence type="ECO:0000313" key="1">
    <source>
        <dbReference type="EMBL" id="LAA46379.1"/>
    </source>
</evidence>
<protein>
    <submittedName>
        <fullName evidence="1">Uncharacterized protein</fullName>
    </submittedName>
</protein>
<proteinExistence type="predicted"/>
<sequence length="110" mass="12449">MQLGSTAGMVSRNTTGARKTEFLQTTWSTENNLLIGNQISCKEKDIGQSRKPTKTMHEISTLSNGCRYIKISHIFILKLTCRSAYTFPSKLSADDHRSQYHLFPEAETCF</sequence>
<reference evidence="1" key="2">
    <citation type="submission" date="2017-11" db="EMBL/GenBank/DDBJ databases">
        <title>Coralsnake Venomics: Analyses of Venom Gland Transcriptomes and Proteomes of Six Brazilian Taxa.</title>
        <authorList>
            <person name="Aird S.D."/>
            <person name="Jorge da Silva N."/>
            <person name="Qiu L."/>
            <person name="Villar-Briones A."/>
            <person name="Aparecida-Saddi V."/>
            <person name="Campos-Telles M.P."/>
            <person name="Grau M."/>
            <person name="Mikheyev A.S."/>
        </authorList>
    </citation>
    <scope>NUCLEOTIDE SEQUENCE</scope>
    <source>
        <tissue evidence="1">Venom_gland</tissue>
    </source>
</reference>
<organism evidence="1">
    <name type="scientific">Micrurus corallinus</name>
    <name type="common">Brazilian coral snake</name>
    <dbReference type="NCBI Taxonomy" id="54390"/>
    <lineage>
        <taxon>Eukaryota</taxon>
        <taxon>Metazoa</taxon>
        <taxon>Chordata</taxon>
        <taxon>Craniata</taxon>
        <taxon>Vertebrata</taxon>
        <taxon>Euteleostomi</taxon>
        <taxon>Lepidosauria</taxon>
        <taxon>Squamata</taxon>
        <taxon>Bifurcata</taxon>
        <taxon>Unidentata</taxon>
        <taxon>Episquamata</taxon>
        <taxon>Toxicofera</taxon>
        <taxon>Serpentes</taxon>
        <taxon>Colubroidea</taxon>
        <taxon>Elapidae</taxon>
        <taxon>Elapinae</taxon>
        <taxon>Micrurus</taxon>
    </lineage>
</organism>
<dbReference type="EMBL" id="IACJ01067987">
    <property type="protein sequence ID" value="LAA46379.1"/>
    <property type="molecule type" value="Transcribed_RNA"/>
</dbReference>
<dbReference type="AlphaFoldDB" id="A0A2D4FFX7"/>
<accession>A0A2D4FFX7</accession>
<reference evidence="1" key="1">
    <citation type="submission" date="2017-07" db="EMBL/GenBank/DDBJ databases">
        <authorList>
            <person name="Mikheyev A."/>
            <person name="Grau M."/>
        </authorList>
    </citation>
    <scope>NUCLEOTIDE SEQUENCE</scope>
    <source>
        <tissue evidence="1">Venom_gland</tissue>
    </source>
</reference>